<dbReference type="Pfam" id="PF01729">
    <property type="entry name" value="QRPTase_C"/>
    <property type="match status" value="1"/>
</dbReference>
<evidence type="ECO:0000259" key="10">
    <source>
        <dbReference type="Pfam" id="PF01729"/>
    </source>
</evidence>
<reference evidence="12 13" key="1">
    <citation type="journal article" date="2018" name="Genome Biol. Evol.">
        <title>Cladogenesis and Genomic Streamlining in Extracellular Endosymbionts of Tropical Stink Bugs.</title>
        <authorList>
            <person name="Otero-Bravo A."/>
            <person name="Goffredi S."/>
            <person name="Sabree Z.L."/>
        </authorList>
    </citation>
    <scope>NUCLEOTIDE SEQUENCE [LARGE SCALE GENOMIC DNA]</scope>
    <source>
        <strain evidence="12 13">SoEE</strain>
    </source>
</reference>
<feature type="domain" description="Quinolinate phosphoribosyl transferase N-terminal" evidence="11">
    <location>
        <begin position="44"/>
        <end position="128"/>
    </location>
</feature>
<dbReference type="InterPro" id="IPR037128">
    <property type="entry name" value="Quinolinate_PRibosylTase_N_sf"/>
</dbReference>
<organism evidence="12 13">
    <name type="scientific">Candidatus Pantoea edessiphila</name>
    <dbReference type="NCBI Taxonomy" id="2044610"/>
    <lineage>
        <taxon>Bacteria</taxon>
        <taxon>Pseudomonadati</taxon>
        <taxon>Pseudomonadota</taxon>
        <taxon>Gammaproteobacteria</taxon>
        <taxon>Enterobacterales</taxon>
        <taxon>Erwiniaceae</taxon>
        <taxon>Pantoea</taxon>
    </lineage>
</organism>
<dbReference type="NCBIfam" id="TIGR00078">
    <property type="entry name" value="nadC"/>
    <property type="match status" value="1"/>
</dbReference>
<evidence type="ECO:0000256" key="6">
    <source>
        <dbReference type="ARBA" id="ARBA00022676"/>
    </source>
</evidence>
<comment type="similarity">
    <text evidence="3 9">Belongs to the NadC/ModD family.</text>
</comment>
<dbReference type="GO" id="GO:0004514">
    <property type="term" value="F:nicotinate-nucleotide diphosphorylase (carboxylating) activity"/>
    <property type="evidence" value="ECO:0007669"/>
    <property type="project" value="UniProtKB-EC"/>
</dbReference>
<accession>A0A2P5T079</accession>
<dbReference type="Proteomes" id="UP000296153">
    <property type="component" value="Unassembled WGS sequence"/>
</dbReference>
<dbReference type="Pfam" id="PF02749">
    <property type="entry name" value="QRPTase_N"/>
    <property type="match status" value="1"/>
</dbReference>
<evidence type="ECO:0000313" key="12">
    <source>
        <dbReference type="EMBL" id="PPI87981.1"/>
    </source>
</evidence>
<evidence type="ECO:0000256" key="3">
    <source>
        <dbReference type="ARBA" id="ARBA00009400"/>
    </source>
</evidence>
<dbReference type="CDD" id="cd01572">
    <property type="entry name" value="QPRTase"/>
    <property type="match status" value="1"/>
</dbReference>
<dbReference type="AlphaFoldDB" id="A0A2P5T079"/>
<dbReference type="InterPro" id="IPR022412">
    <property type="entry name" value="Quinolinate_PRibosylTrfase_N"/>
</dbReference>
<dbReference type="EC" id="2.4.2.19" evidence="4"/>
<dbReference type="GO" id="GO:0009435">
    <property type="term" value="P:NAD+ biosynthetic process"/>
    <property type="evidence" value="ECO:0007669"/>
    <property type="project" value="UniProtKB-UniPathway"/>
</dbReference>
<evidence type="ECO:0000256" key="8">
    <source>
        <dbReference type="ARBA" id="ARBA00033102"/>
    </source>
</evidence>
<evidence type="ECO:0000256" key="4">
    <source>
        <dbReference type="ARBA" id="ARBA00011944"/>
    </source>
</evidence>
<dbReference type="InterPro" id="IPR036068">
    <property type="entry name" value="Nicotinate_pribotase-like_C"/>
</dbReference>
<evidence type="ECO:0000256" key="7">
    <source>
        <dbReference type="ARBA" id="ARBA00022679"/>
    </source>
</evidence>
<evidence type="ECO:0000259" key="11">
    <source>
        <dbReference type="Pfam" id="PF02749"/>
    </source>
</evidence>
<dbReference type="InterPro" id="IPR002638">
    <property type="entry name" value="Quinolinate_PRibosylTrfase_C"/>
</dbReference>
<dbReference type="GO" id="GO:0005737">
    <property type="term" value="C:cytoplasm"/>
    <property type="evidence" value="ECO:0007669"/>
    <property type="project" value="TreeGrafter"/>
</dbReference>
<evidence type="ECO:0000313" key="13">
    <source>
        <dbReference type="Proteomes" id="UP000296153"/>
    </source>
</evidence>
<dbReference type="SUPFAM" id="SSF54675">
    <property type="entry name" value="Nicotinate/Quinolinate PRTase N-terminal domain-like"/>
    <property type="match status" value="1"/>
</dbReference>
<dbReference type="RefSeq" id="WP_136131009.1">
    <property type="nucleotide sequence ID" value="NZ_PDKT01000002.1"/>
</dbReference>
<sequence>MSIQRYNLSKRHDDLMQLAKKGIRENIAMALKEDLGGQINVNNDITANLLPKDKNAYAHIITHETGIFCGKDWVEAIFDQLNQSVNLVWHIKDGQKMIPEQLLVEIEGSARTIVTSERTILNFIQLLSGVSTKVNYYVALLNNTNAKLLDTRKTLPGLRTALKYAVICGGGNNHRIGLSDAFLIKENHIIAIGSIQKAVKSASLAFPDYPIEVEVETIEELIQAINAGVDIVMLDNFNLKLISEAVKINKGRVILEVSGNINESLITNIARTGIDYISVGDITKNIRAIDISMRLKLK</sequence>
<feature type="domain" description="Quinolinate phosphoribosyl transferase C-terminal" evidence="10">
    <location>
        <begin position="130"/>
        <end position="294"/>
    </location>
</feature>
<name>A0A2P5T079_9GAMM</name>
<dbReference type="SUPFAM" id="SSF51690">
    <property type="entry name" value="Nicotinate/Quinolinate PRTase C-terminal domain-like"/>
    <property type="match status" value="1"/>
</dbReference>
<dbReference type="GO" id="GO:0034213">
    <property type="term" value="P:quinolinate catabolic process"/>
    <property type="evidence" value="ECO:0007669"/>
    <property type="project" value="TreeGrafter"/>
</dbReference>
<dbReference type="EMBL" id="PDKT01000002">
    <property type="protein sequence ID" value="PPI87981.1"/>
    <property type="molecule type" value="Genomic_DNA"/>
</dbReference>
<dbReference type="FunFam" id="3.20.20.70:FF:000030">
    <property type="entry name" value="Nicotinate-nucleotide pyrophosphorylase, carboxylating"/>
    <property type="match status" value="1"/>
</dbReference>
<dbReference type="OrthoDB" id="9782546at2"/>
<dbReference type="PANTHER" id="PTHR32179:SF3">
    <property type="entry name" value="NICOTINATE-NUCLEOTIDE PYROPHOSPHORYLASE [CARBOXYLATING]"/>
    <property type="match status" value="1"/>
</dbReference>
<dbReference type="UniPathway" id="UPA00253">
    <property type="reaction ID" value="UER00331"/>
</dbReference>
<dbReference type="InterPro" id="IPR004393">
    <property type="entry name" value="NadC"/>
</dbReference>
<gene>
    <name evidence="12" type="ORF">CRV12_02085</name>
</gene>
<keyword evidence="5" id="KW-0662">Pyridine nucleotide biosynthesis</keyword>
<comment type="caution">
    <text evidence="12">The sequence shown here is derived from an EMBL/GenBank/DDBJ whole genome shotgun (WGS) entry which is preliminary data.</text>
</comment>
<comment type="function">
    <text evidence="1">Involved in the catabolism of quinolinic acid (QA).</text>
</comment>
<dbReference type="InterPro" id="IPR027277">
    <property type="entry name" value="NadC/ModD"/>
</dbReference>
<keyword evidence="7 9" id="KW-0808">Transferase</keyword>
<dbReference type="PANTHER" id="PTHR32179">
    <property type="entry name" value="NICOTINATE-NUCLEOTIDE PYROPHOSPHORYLASE [CARBOXYLATING]"/>
    <property type="match status" value="1"/>
</dbReference>
<evidence type="ECO:0000256" key="5">
    <source>
        <dbReference type="ARBA" id="ARBA00022642"/>
    </source>
</evidence>
<keyword evidence="6 9" id="KW-0328">Glycosyltransferase</keyword>
<evidence type="ECO:0000256" key="2">
    <source>
        <dbReference type="ARBA" id="ARBA00004893"/>
    </source>
</evidence>
<evidence type="ECO:0000256" key="1">
    <source>
        <dbReference type="ARBA" id="ARBA00003237"/>
    </source>
</evidence>
<comment type="pathway">
    <text evidence="2">Cofactor biosynthesis; NAD(+) biosynthesis; nicotinate D-ribonucleotide from quinolinate: step 1/1.</text>
</comment>
<dbReference type="PIRSF" id="PIRSF006250">
    <property type="entry name" value="NadC_ModD"/>
    <property type="match status" value="1"/>
</dbReference>
<dbReference type="Gene3D" id="3.20.20.70">
    <property type="entry name" value="Aldolase class I"/>
    <property type="match status" value="1"/>
</dbReference>
<evidence type="ECO:0000256" key="9">
    <source>
        <dbReference type="PIRNR" id="PIRNR006250"/>
    </source>
</evidence>
<protein>
    <recommendedName>
        <fullName evidence="4">nicotinate-nucleotide diphosphorylase (carboxylating)</fullName>
        <ecNumber evidence="4">2.4.2.19</ecNumber>
    </recommendedName>
    <alternativeName>
        <fullName evidence="8">Quinolinate phosphoribosyltransferase [decarboxylating]</fullName>
    </alternativeName>
</protein>
<proteinExistence type="inferred from homology"/>
<dbReference type="Gene3D" id="3.90.1170.20">
    <property type="entry name" value="Quinolinate phosphoribosyl transferase, N-terminal domain"/>
    <property type="match status" value="1"/>
</dbReference>
<dbReference type="InterPro" id="IPR013785">
    <property type="entry name" value="Aldolase_TIM"/>
</dbReference>